<sequence length="232" mass="24825">MHRKSIRPSLESTYVSMAIISAALLAAVSCTNAETVVEQPRFDHVPSSCAVALNPARSDIDQFAGGLREDRDRVSTDPDPDLYEESIGVRCAAIFTGSGAWAPLDDASLRPTSRHLFVSFAVILAADTIADPVEYTRNLFDRRRPHGAVQRKGIGDSAYALTTSSRYPGGVTGTVAGSVEIRFRTSNLIVKVDAGGITIHDNHEPAQLLADLARDAEAIATTLATNVDTVMT</sequence>
<proteinExistence type="predicted"/>
<gene>
    <name evidence="2" type="ORF">NCAST_05_01960</name>
</gene>
<dbReference type="STRING" id="1824.SAMN05444423_10796"/>
<feature type="signal peptide" evidence="1">
    <location>
        <begin position="1"/>
        <end position="33"/>
    </location>
</feature>
<dbReference type="EMBL" id="BAFO02000005">
    <property type="protein sequence ID" value="GAD81761.1"/>
    <property type="molecule type" value="Genomic_DNA"/>
</dbReference>
<dbReference type="RefSeq" id="WP_022565521.1">
    <property type="nucleotide sequence ID" value="NZ_BAFO02000005.1"/>
</dbReference>
<evidence type="ECO:0000313" key="2">
    <source>
        <dbReference type="EMBL" id="GAD81761.1"/>
    </source>
</evidence>
<name>U5E675_NOCAS</name>
<comment type="caution">
    <text evidence="2">The sequence shown here is derived from an EMBL/GenBank/DDBJ whole genome shotgun (WGS) entry which is preliminary data.</text>
</comment>
<feature type="chain" id="PRO_5004659559" description="DUF3558 domain-containing protein" evidence="1">
    <location>
        <begin position="34"/>
        <end position="232"/>
    </location>
</feature>
<dbReference type="PROSITE" id="PS51257">
    <property type="entry name" value="PROKAR_LIPOPROTEIN"/>
    <property type="match status" value="1"/>
</dbReference>
<dbReference type="OrthoDB" id="9919189at2"/>
<organism evidence="2 3">
    <name type="scientific">Nocardia asteroides NBRC 15531</name>
    <dbReference type="NCBI Taxonomy" id="1110697"/>
    <lineage>
        <taxon>Bacteria</taxon>
        <taxon>Bacillati</taxon>
        <taxon>Actinomycetota</taxon>
        <taxon>Actinomycetes</taxon>
        <taxon>Mycobacteriales</taxon>
        <taxon>Nocardiaceae</taxon>
        <taxon>Nocardia</taxon>
    </lineage>
</organism>
<evidence type="ECO:0000313" key="3">
    <source>
        <dbReference type="Proteomes" id="UP000017048"/>
    </source>
</evidence>
<evidence type="ECO:0000256" key="1">
    <source>
        <dbReference type="SAM" id="SignalP"/>
    </source>
</evidence>
<dbReference type="AlphaFoldDB" id="U5E675"/>
<dbReference type="Proteomes" id="UP000017048">
    <property type="component" value="Unassembled WGS sequence"/>
</dbReference>
<accession>U5E675</accession>
<evidence type="ECO:0008006" key="4">
    <source>
        <dbReference type="Google" id="ProtNLM"/>
    </source>
</evidence>
<reference evidence="2 3" key="1">
    <citation type="journal article" date="2014" name="BMC Genomics">
        <title>Genome based analysis of type-I polyketide synthase and nonribosomal peptide synthetase gene clusters in seven strains of five representative Nocardia species.</title>
        <authorList>
            <person name="Komaki H."/>
            <person name="Ichikawa N."/>
            <person name="Hosoyama A."/>
            <person name="Takahashi-Nakaguchi A."/>
            <person name="Matsuzawa T."/>
            <person name="Suzuki K."/>
            <person name="Fujita N."/>
            <person name="Gonoi T."/>
        </authorList>
    </citation>
    <scope>NUCLEOTIDE SEQUENCE [LARGE SCALE GENOMIC DNA]</scope>
    <source>
        <strain evidence="2 3">NBRC 15531</strain>
    </source>
</reference>
<dbReference type="GeneID" id="91518956"/>
<keyword evidence="3" id="KW-1185">Reference proteome</keyword>
<keyword evidence="1" id="KW-0732">Signal</keyword>
<protein>
    <recommendedName>
        <fullName evidence="4">DUF3558 domain-containing protein</fullName>
    </recommendedName>
</protein>